<dbReference type="InterPro" id="IPR002933">
    <property type="entry name" value="Peptidase_M20"/>
</dbReference>
<evidence type="ECO:0000256" key="1">
    <source>
        <dbReference type="ARBA" id="ARBA00001941"/>
    </source>
</evidence>
<dbReference type="GO" id="GO:0046872">
    <property type="term" value="F:metal ion binding"/>
    <property type="evidence" value="ECO:0007669"/>
    <property type="project" value="UniProtKB-KW"/>
</dbReference>
<dbReference type="PANTHER" id="PTHR43501:SF1">
    <property type="entry name" value="CYTOSOL NON-SPECIFIC DIPEPTIDASE"/>
    <property type="match status" value="1"/>
</dbReference>
<sequence length="518" mass="54089">MPSGELPAALQGLEPEALWRHFGELSKIPRPSKHEGRVLDWLKEFAEERDLQWKQDAVGNIVIYRPGSAGGEKAAPVIVQGHVDMVCEKNAEVAHDFMADPIKLVRKDDWITADGTTLGSDNGIGVCAALALLDLPATETLPPLECLFTIDEETGLTGAFELDGSMLRGRTLLNLDTEDWGDVFIGCAGGGDSILRLDLQQEGVPAGCTALDVHVKGLLGGHSGINIHEDRGNAVRMAAATVEAILAAAPTARLVSMHGGDKRNAIPRECSATVVVPAAELDAAQEAVAKRGAAFQQEYGLKEPALSVSAAPAAATPAACLSQQAGQQLVDLLLTVPHGVCKNSHAVEGAVVPPCTRAARPLTPPPPSLVETSTNLAAVKPGEGGSDGASFTVTCSTRSSLAAPLELVRSSISRIGRLCGAEVEQDAAYPGWAPNPGSDIVKLTAETIGRITGKAPAVKAIHAGLECGIIQEKLPGLDSVSYGPTITGAHSPDEQVRISTVLPFWQATLDILRQLALA</sequence>
<keyword evidence="11" id="KW-1185">Reference proteome</keyword>
<evidence type="ECO:0000256" key="7">
    <source>
        <dbReference type="ARBA" id="ARBA00023049"/>
    </source>
</evidence>
<dbReference type="Gene3D" id="3.40.630.10">
    <property type="entry name" value="Zn peptidases"/>
    <property type="match status" value="2"/>
</dbReference>
<keyword evidence="7" id="KW-0482">Metalloprotease</keyword>
<dbReference type="GO" id="GO:0005829">
    <property type="term" value="C:cytosol"/>
    <property type="evidence" value="ECO:0007669"/>
    <property type="project" value="TreeGrafter"/>
</dbReference>
<accession>A0A2P6UZD3</accession>
<evidence type="ECO:0000256" key="6">
    <source>
        <dbReference type="ARBA" id="ARBA00022833"/>
    </source>
</evidence>
<dbReference type="FunFam" id="3.40.630.10:FF:000015">
    <property type="entry name" value="Aminoacyl-histidine dipeptidase PepD"/>
    <property type="match status" value="1"/>
</dbReference>
<evidence type="ECO:0000256" key="8">
    <source>
        <dbReference type="ARBA" id="ARBA00023285"/>
    </source>
</evidence>
<comment type="cofactor">
    <cofactor evidence="1">
        <name>Co(2+)</name>
        <dbReference type="ChEBI" id="CHEBI:48828"/>
    </cofactor>
</comment>
<dbReference type="EMBL" id="LHPF02000077">
    <property type="protein sequence ID" value="PSC67193.1"/>
    <property type="molecule type" value="Genomic_DNA"/>
</dbReference>
<comment type="caution">
    <text evidence="10">The sequence shown here is derived from an EMBL/GenBank/DDBJ whole genome shotgun (WGS) entry which is preliminary data.</text>
</comment>
<dbReference type="Proteomes" id="UP000239649">
    <property type="component" value="Unassembled WGS sequence"/>
</dbReference>
<dbReference type="CDD" id="cd03890">
    <property type="entry name" value="M20_pepD"/>
    <property type="match status" value="1"/>
</dbReference>
<keyword evidence="8" id="KW-0170">Cobalt</keyword>
<evidence type="ECO:0000256" key="4">
    <source>
        <dbReference type="ARBA" id="ARBA00022723"/>
    </source>
</evidence>
<reference evidence="10 11" key="1">
    <citation type="journal article" date="2018" name="Plant J.">
        <title>Genome sequences of Chlorella sorokiniana UTEX 1602 and Micractinium conductrix SAG 241.80: implications to maltose excretion by a green alga.</title>
        <authorList>
            <person name="Arriola M.B."/>
            <person name="Velmurugan N."/>
            <person name="Zhang Y."/>
            <person name="Plunkett M.H."/>
            <person name="Hondzo H."/>
            <person name="Barney B.M."/>
        </authorList>
    </citation>
    <scope>NUCLEOTIDE SEQUENCE [LARGE SCALE GENOMIC DNA]</scope>
    <source>
        <strain evidence="10 11">SAG 241.80</strain>
    </source>
</reference>
<keyword evidence="3" id="KW-0645">Protease</keyword>
<dbReference type="Pfam" id="PF01546">
    <property type="entry name" value="Peptidase_M20"/>
    <property type="match status" value="1"/>
</dbReference>
<evidence type="ECO:0000313" key="11">
    <source>
        <dbReference type="Proteomes" id="UP000239649"/>
    </source>
</evidence>
<dbReference type="InterPro" id="IPR001160">
    <property type="entry name" value="Peptidase_M20C"/>
</dbReference>
<name>A0A2P6UZD3_9CHLO</name>
<dbReference type="PRINTS" id="PR00934">
    <property type="entry name" value="XHISDIPTASE"/>
</dbReference>
<feature type="domain" description="Peptidase M20 dimerisation" evidence="9">
    <location>
        <begin position="214"/>
        <end position="291"/>
    </location>
</feature>
<dbReference type="SUPFAM" id="SSF55031">
    <property type="entry name" value="Bacterial exopeptidase dimerisation domain"/>
    <property type="match status" value="1"/>
</dbReference>
<dbReference type="PANTHER" id="PTHR43501">
    <property type="entry name" value="CYTOSOL NON-SPECIFIC DIPEPTIDASE"/>
    <property type="match status" value="1"/>
</dbReference>
<dbReference type="STRING" id="554055.A0A2P6UZD3"/>
<dbReference type="GO" id="GO:0006508">
    <property type="term" value="P:proteolysis"/>
    <property type="evidence" value="ECO:0007669"/>
    <property type="project" value="UniProtKB-KW"/>
</dbReference>
<keyword evidence="6" id="KW-0862">Zinc</keyword>
<dbReference type="PIRSF" id="PIRSF016599">
    <property type="entry name" value="Xaa-His_dipept"/>
    <property type="match status" value="1"/>
</dbReference>
<keyword evidence="4" id="KW-0479">Metal-binding</keyword>
<gene>
    <name evidence="10" type="ORF">C2E20_9114</name>
</gene>
<dbReference type="FunFam" id="3.40.630.10:FF:000018">
    <property type="entry name" value="Aminoacyl-histidine dipeptidase PepD"/>
    <property type="match status" value="1"/>
</dbReference>
<evidence type="ECO:0000259" key="9">
    <source>
        <dbReference type="Pfam" id="PF07687"/>
    </source>
</evidence>
<dbReference type="GO" id="GO:0070573">
    <property type="term" value="F:metallodipeptidase activity"/>
    <property type="evidence" value="ECO:0007669"/>
    <property type="project" value="TreeGrafter"/>
</dbReference>
<dbReference type="SUPFAM" id="SSF53187">
    <property type="entry name" value="Zn-dependent exopeptidases"/>
    <property type="match status" value="1"/>
</dbReference>
<protein>
    <submittedName>
        <fullName evidence="10">Aminoacyl-histidine dipeptidase</fullName>
    </submittedName>
</protein>
<dbReference type="AlphaFoldDB" id="A0A2P6UZD3"/>
<evidence type="ECO:0000313" key="10">
    <source>
        <dbReference type="EMBL" id="PSC67193.1"/>
    </source>
</evidence>
<evidence type="ECO:0000256" key="5">
    <source>
        <dbReference type="ARBA" id="ARBA00022801"/>
    </source>
</evidence>
<organism evidence="10 11">
    <name type="scientific">Micractinium conductrix</name>
    <dbReference type="NCBI Taxonomy" id="554055"/>
    <lineage>
        <taxon>Eukaryota</taxon>
        <taxon>Viridiplantae</taxon>
        <taxon>Chlorophyta</taxon>
        <taxon>core chlorophytes</taxon>
        <taxon>Trebouxiophyceae</taxon>
        <taxon>Chlorellales</taxon>
        <taxon>Chlorellaceae</taxon>
        <taxon>Chlorella clade</taxon>
        <taxon>Micractinium</taxon>
    </lineage>
</organism>
<comment type="cofactor">
    <cofactor evidence="2">
        <name>Zn(2+)</name>
        <dbReference type="ChEBI" id="CHEBI:29105"/>
    </cofactor>
</comment>
<keyword evidence="5" id="KW-0378">Hydrolase</keyword>
<dbReference type="InterPro" id="IPR011650">
    <property type="entry name" value="Peptidase_M20_dimer"/>
</dbReference>
<dbReference type="OrthoDB" id="191370at2759"/>
<evidence type="ECO:0000256" key="3">
    <source>
        <dbReference type="ARBA" id="ARBA00022670"/>
    </source>
</evidence>
<evidence type="ECO:0000256" key="2">
    <source>
        <dbReference type="ARBA" id="ARBA00001947"/>
    </source>
</evidence>
<proteinExistence type="predicted"/>
<dbReference type="InterPro" id="IPR036264">
    <property type="entry name" value="Bact_exopeptidase_dim_dom"/>
</dbReference>
<dbReference type="Pfam" id="PF07687">
    <property type="entry name" value="M20_dimer"/>
    <property type="match status" value="1"/>
</dbReference>